<evidence type="ECO:0000313" key="3">
    <source>
        <dbReference type="EMBL" id="KAG8439168.1"/>
    </source>
</evidence>
<dbReference type="EMBL" id="JAACNH010000006">
    <property type="protein sequence ID" value="KAG8439168.1"/>
    <property type="molecule type" value="Genomic_DNA"/>
</dbReference>
<dbReference type="AlphaFoldDB" id="A0A8T2J720"/>
<organism evidence="3 4">
    <name type="scientific">Hymenochirus boettgeri</name>
    <name type="common">Congo dwarf clawed frog</name>
    <dbReference type="NCBI Taxonomy" id="247094"/>
    <lineage>
        <taxon>Eukaryota</taxon>
        <taxon>Metazoa</taxon>
        <taxon>Chordata</taxon>
        <taxon>Craniata</taxon>
        <taxon>Vertebrata</taxon>
        <taxon>Euteleostomi</taxon>
        <taxon>Amphibia</taxon>
        <taxon>Batrachia</taxon>
        <taxon>Anura</taxon>
        <taxon>Pipoidea</taxon>
        <taxon>Pipidae</taxon>
        <taxon>Pipinae</taxon>
        <taxon>Hymenochirus</taxon>
    </lineage>
</organism>
<protein>
    <submittedName>
        <fullName evidence="3">Uncharacterized protein</fullName>
    </submittedName>
</protein>
<dbReference type="Proteomes" id="UP000812440">
    <property type="component" value="Chromosome 3"/>
</dbReference>
<dbReference type="Gene3D" id="2.120.10.80">
    <property type="entry name" value="Kelch-type beta propeller"/>
    <property type="match status" value="1"/>
</dbReference>
<keyword evidence="4" id="KW-1185">Reference proteome</keyword>
<sequence length="80" mass="8611">CLGCMHSFCYIDFSLGFSPLGRSYVFVFGGRSVSSMVLQDPVFLCPETLSLVQVEVVGCGPSSRHSHSSCGWKDGTIIST</sequence>
<keyword evidence="2" id="KW-0949">S-adenosyl-L-methionine</keyword>
<dbReference type="InterPro" id="IPR015915">
    <property type="entry name" value="Kelch-typ_b-propeller"/>
</dbReference>
<proteinExistence type="inferred from homology"/>
<name>A0A8T2J720_9PIPI</name>
<feature type="non-terminal residue" evidence="3">
    <location>
        <position position="80"/>
    </location>
</feature>
<dbReference type="SUPFAM" id="SSF117281">
    <property type="entry name" value="Kelch motif"/>
    <property type="match status" value="1"/>
</dbReference>
<dbReference type="OrthoDB" id="9901333at2759"/>
<accession>A0A8T2J720</accession>
<dbReference type="GO" id="GO:0008175">
    <property type="term" value="F:tRNA methyltransferase activity"/>
    <property type="evidence" value="ECO:0007669"/>
    <property type="project" value="TreeGrafter"/>
</dbReference>
<dbReference type="GO" id="GO:0031591">
    <property type="term" value="P:wybutosine biosynthetic process"/>
    <property type="evidence" value="ECO:0007669"/>
    <property type="project" value="TreeGrafter"/>
</dbReference>
<dbReference type="PANTHER" id="PTHR46529">
    <property type="entry name" value="TRNA WYBUTOSINE-SYNTHESIZING PROTEIN 4"/>
    <property type="match status" value="1"/>
</dbReference>
<comment type="caution">
    <text evidence="3">The sequence shown here is derived from an EMBL/GenBank/DDBJ whole genome shotgun (WGS) entry which is preliminary data.</text>
</comment>
<evidence type="ECO:0000313" key="4">
    <source>
        <dbReference type="Proteomes" id="UP000812440"/>
    </source>
</evidence>
<evidence type="ECO:0000256" key="1">
    <source>
        <dbReference type="ARBA" id="ARBA00010703"/>
    </source>
</evidence>
<evidence type="ECO:0000256" key="2">
    <source>
        <dbReference type="ARBA" id="ARBA00022691"/>
    </source>
</evidence>
<comment type="similarity">
    <text evidence="1">Belongs to the methyltransferase superfamily. LCMT family.</text>
</comment>
<reference evidence="3" key="1">
    <citation type="thesis" date="2020" institute="ProQuest LLC" country="789 East Eisenhower Parkway, Ann Arbor, MI, USA">
        <title>Comparative Genomics and Chromosome Evolution.</title>
        <authorList>
            <person name="Mudd A.B."/>
        </authorList>
    </citation>
    <scope>NUCLEOTIDE SEQUENCE</scope>
    <source>
        <strain evidence="3">Female2</strain>
        <tissue evidence="3">Blood</tissue>
    </source>
</reference>
<gene>
    <name evidence="3" type="ORF">GDO86_005402</name>
</gene>
<dbReference type="PANTHER" id="PTHR46529:SF1">
    <property type="entry name" value="TRNA WYBUTOSINE-SYNTHESIZING PROTEIN 4"/>
    <property type="match status" value="1"/>
</dbReference>
<dbReference type="GO" id="GO:0030488">
    <property type="term" value="P:tRNA methylation"/>
    <property type="evidence" value="ECO:0007669"/>
    <property type="project" value="TreeGrafter"/>
</dbReference>